<accession>A0ABZ0Y2D2</accession>
<evidence type="ECO:0000259" key="5">
    <source>
        <dbReference type="Pfam" id="PF04542"/>
    </source>
</evidence>
<keyword evidence="8" id="KW-1185">Reference proteome</keyword>
<evidence type="ECO:0000256" key="2">
    <source>
        <dbReference type="ARBA" id="ARBA00023015"/>
    </source>
</evidence>
<dbReference type="Gene3D" id="1.10.10.10">
    <property type="entry name" value="Winged helix-like DNA-binding domain superfamily/Winged helix DNA-binding domain"/>
    <property type="match status" value="1"/>
</dbReference>
<dbReference type="RefSeq" id="WP_019922156.1">
    <property type="nucleotide sequence ID" value="NZ_CP140152.1"/>
</dbReference>
<dbReference type="Pfam" id="PF08281">
    <property type="entry name" value="Sigma70_r4_2"/>
    <property type="match status" value="1"/>
</dbReference>
<dbReference type="InterPro" id="IPR036388">
    <property type="entry name" value="WH-like_DNA-bd_sf"/>
</dbReference>
<evidence type="ECO:0000313" key="8">
    <source>
        <dbReference type="Proteomes" id="UP001326110"/>
    </source>
</evidence>
<dbReference type="CDD" id="cd06171">
    <property type="entry name" value="Sigma70_r4"/>
    <property type="match status" value="1"/>
</dbReference>
<dbReference type="InterPro" id="IPR013325">
    <property type="entry name" value="RNA_pol_sigma_r2"/>
</dbReference>
<dbReference type="Gene3D" id="1.10.1740.10">
    <property type="match status" value="1"/>
</dbReference>
<dbReference type="EMBL" id="CP140152">
    <property type="protein sequence ID" value="WQH06192.1"/>
    <property type="molecule type" value="Genomic_DNA"/>
</dbReference>
<dbReference type="NCBIfam" id="NF009180">
    <property type="entry name" value="PRK12528.1"/>
    <property type="match status" value="1"/>
</dbReference>
<dbReference type="NCBIfam" id="TIGR02937">
    <property type="entry name" value="sigma70-ECF"/>
    <property type="match status" value="1"/>
</dbReference>
<feature type="domain" description="RNA polymerase sigma factor 70 region 4 type 2" evidence="6">
    <location>
        <begin position="114"/>
        <end position="161"/>
    </location>
</feature>
<protein>
    <submittedName>
        <fullName evidence="7">Sigma-70 family RNA polymerase sigma factor</fullName>
    </submittedName>
</protein>
<dbReference type="Pfam" id="PF04542">
    <property type="entry name" value="Sigma70_r2"/>
    <property type="match status" value="1"/>
</dbReference>
<evidence type="ECO:0000256" key="1">
    <source>
        <dbReference type="ARBA" id="ARBA00010641"/>
    </source>
</evidence>
<gene>
    <name evidence="7" type="ORF">SR858_07640</name>
</gene>
<dbReference type="InterPro" id="IPR039425">
    <property type="entry name" value="RNA_pol_sigma-70-like"/>
</dbReference>
<keyword evidence="4" id="KW-0804">Transcription</keyword>
<evidence type="ECO:0000313" key="7">
    <source>
        <dbReference type="EMBL" id="WQH06192.1"/>
    </source>
</evidence>
<evidence type="ECO:0000256" key="3">
    <source>
        <dbReference type="ARBA" id="ARBA00023082"/>
    </source>
</evidence>
<dbReference type="InterPro" id="IPR013249">
    <property type="entry name" value="RNA_pol_sigma70_r4_t2"/>
</dbReference>
<reference evidence="7 8" key="1">
    <citation type="submission" date="2023-11" db="EMBL/GenBank/DDBJ databases">
        <title>MicrobeMod: A computational toolkit for identifying prokaryotic methylation and restriction-modification with nanopore sequencing.</title>
        <authorList>
            <person name="Crits-Christoph A."/>
            <person name="Kang S.C."/>
            <person name="Lee H."/>
            <person name="Ostrov N."/>
        </authorList>
    </citation>
    <scope>NUCLEOTIDE SEQUENCE [LARGE SCALE GENOMIC DNA]</scope>
    <source>
        <strain evidence="7 8">ATCC 25935</strain>
    </source>
</reference>
<evidence type="ECO:0000259" key="6">
    <source>
        <dbReference type="Pfam" id="PF08281"/>
    </source>
</evidence>
<keyword evidence="3" id="KW-0731">Sigma factor</keyword>
<dbReference type="InterPro" id="IPR007627">
    <property type="entry name" value="RNA_pol_sigma70_r2"/>
</dbReference>
<dbReference type="Proteomes" id="UP001326110">
    <property type="component" value="Chromosome"/>
</dbReference>
<dbReference type="SUPFAM" id="SSF88659">
    <property type="entry name" value="Sigma3 and sigma4 domains of RNA polymerase sigma factors"/>
    <property type="match status" value="1"/>
</dbReference>
<dbReference type="InterPro" id="IPR013324">
    <property type="entry name" value="RNA_pol_sigma_r3/r4-like"/>
</dbReference>
<dbReference type="PANTHER" id="PTHR43133">
    <property type="entry name" value="RNA POLYMERASE ECF-TYPE SIGMA FACTO"/>
    <property type="match status" value="1"/>
</dbReference>
<dbReference type="GeneID" id="43163876"/>
<dbReference type="InterPro" id="IPR014284">
    <property type="entry name" value="RNA_pol_sigma-70_dom"/>
</dbReference>
<dbReference type="PANTHER" id="PTHR43133:SF63">
    <property type="entry name" value="RNA POLYMERASE SIGMA FACTOR FECI-RELATED"/>
    <property type="match status" value="1"/>
</dbReference>
<evidence type="ECO:0000256" key="4">
    <source>
        <dbReference type="ARBA" id="ARBA00023163"/>
    </source>
</evidence>
<sequence length="175" mass="19277">MLAVSPSSSPQPDFQALYTDHHSWLLGWLKRRLHDAGLAGDLAHDTFIKILVAREAGAIAEPRPFLATIARRLIANHCRREALEHAYLDALLHAPQACAPSPETIAIVVESLHLIDRALAKLPEPARQAFLMAHLDGMRYADIAAELNVSTHSVKKYLTRANLLCFFAVPDFAAS</sequence>
<feature type="domain" description="RNA polymerase sigma-70 region 2" evidence="5">
    <location>
        <begin position="17"/>
        <end position="82"/>
    </location>
</feature>
<keyword evidence="2" id="KW-0805">Transcription regulation</keyword>
<comment type="similarity">
    <text evidence="1">Belongs to the sigma-70 factor family. ECF subfamily.</text>
</comment>
<organism evidence="7 8">
    <name type="scientific">Duganella zoogloeoides</name>
    <dbReference type="NCBI Taxonomy" id="75659"/>
    <lineage>
        <taxon>Bacteria</taxon>
        <taxon>Pseudomonadati</taxon>
        <taxon>Pseudomonadota</taxon>
        <taxon>Betaproteobacteria</taxon>
        <taxon>Burkholderiales</taxon>
        <taxon>Oxalobacteraceae</taxon>
        <taxon>Telluria group</taxon>
        <taxon>Duganella</taxon>
    </lineage>
</organism>
<dbReference type="SUPFAM" id="SSF88946">
    <property type="entry name" value="Sigma2 domain of RNA polymerase sigma factors"/>
    <property type="match status" value="1"/>
</dbReference>
<name>A0ABZ0Y2D2_9BURK</name>
<proteinExistence type="inferred from homology"/>